<name>A0A3R6WN83_9STRA</name>
<dbReference type="VEuPathDB" id="FungiDB:H310_00324"/>
<keyword evidence="3" id="KW-1185">Reference proteome</keyword>
<protein>
    <submittedName>
        <fullName evidence="2">Uncharacterized protein</fullName>
    </submittedName>
</protein>
<feature type="region of interest" description="Disordered" evidence="1">
    <location>
        <begin position="104"/>
        <end position="155"/>
    </location>
</feature>
<dbReference type="AlphaFoldDB" id="A0A3R6WN83"/>
<evidence type="ECO:0000313" key="3">
    <source>
        <dbReference type="Proteomes" id="UP000285060"/>
    </source>
</evidence>
<feature type="region of interest" description="Disordered" evidence="1">
    <location>
        <begin position="1"/>
        <end position="32"/>
    </location>
</feature>
<gene>
    <name evidence="2" type="ORF">DYB32_003900</name>
</gene>
<evidence type="ECO:0000313" key="2">
    <source>
        <dbReference type="EMBL" id="RHY30939.1"/>
    </source>
</evidence>
<evidence type="ECO:0000256" key="1">
    <source>
        <dbReference type="SAM" id="MobiDB-lite"/>
    </source>
</evidence>
<feature type="compositionally biased region" description="Basic and acidic residues" evidence="1">
    <location>
        <begin position="10"/>
        <end position="32"/>
    </location>
</feature>
<comment type="caution">
    <text evidence="2">The sequence shown here is derived from an EMBL/GenBank/DDBJ whole genome shotgun (WGS) entry which is preliminary data.</text>
</comment>
<organism evidence="2 3">
    <name type="scientific">Aphanomyces invadans</name>
    <dbReference type="NCBI Taxonomy" id="157072"/>
    <lineage>
        <taxon>Eukaryota</taxon>
        <taxon>Sar</taxon>
        <taxon>Stramenopiles</taxon>
        <taxon>Oomycota</taxon>
        <taxon>Saprolegniomycetes</taxon>
        <taxon>Saprolegniales</taxon>
        <taxon>Verrucalvaceae</taxon>
        <taxon>Aphanomyces</taxon>
    </lineage>
</organism>
<reference evidence="2 3" key="1">
    <citation type="submission" date="2018-08" db="EMBL/GenBank/DDBJ databases">
        <title>Aphanomyces genome sequencing and annotation.</title>
        <authorList>
            <person name="Minardi D."/>
            <person name="Oidtmann B."/>
            <person name="Van Der Giezen M."/>
            <person name="Studholme D.J."/>
        </authorList>
    </citation>
    <scope>NUCLEOTIDE SEQUENCE [LARGE SCALE GENOMIC DNA]</scope>
    <source>
        <strain evidence="2 3">NJM0002</strain>
    </source>
</reference>
<dbReference type="EMBL" id="QUSY01000260">
    <property type="protein sequence ID" value="RHY30939.1"/>
    <property type="molecule type" value="Genomic_DNA"/>
</dbReference>
<proteinExistence type="predicted"/>
<feature type="compositionally biased region" description="Pro residues" evidence="1">
    <location>
        <begin position="106"/>
        <end position="119"/>
    </location>
</feature>
<dbReference type="Proteomes" id="UP000285060">
    <property type="component" value="Unassembled WGS sequence"/>
</dbReference>
<sequence length="339" mass="37959">MEVQSLLKLQMEDNQRRKAEAKRKKDEEERAEMQRIEKELKLQADAFEAEKKAKVKDAAAKQQQLEFDLRVKQEEELKKTNPKLRHKTMHDDAVPLAPVLIQLPPSVLPPESQGPPIMPPAQRSRHASSPDKPTTEPPHVKPIPRHKTPLTKPNKPPFEVVNLLEGSLDGPSSFIASKNDHATTFKCESTMIYFDGQVDTQQCPAMQPHQLEASPSHMSTLSPRFSSLFAGTNEASLIHTPGDPLNKSLPTAPSAVVEPSTLVASTHPKPSFHVHVVAPPSSWHTLRYGCDESFSRTTGWDGSFDVDTLFEKNTTRRTLLEVRWVDDLLVVSEETVRSN</sequence>
<accession>A0A3R6WN83</accession>